<organism evidence="2">
    <name type="scientific">Pontimicrobium sp. SW4</name>
    <dbReference type="NCBI Taxonomy" id="3153519"/>
    <lineage>
        <taxon>Bacteria</taxon>
        <taxon>Pseudomonadati</taxon>
        <taxon>Bacteroidota</taxon>
        <taxon>Flavobacteriia</taxon>
        <taxon>Flavobacteriales</taxon>
        <taxon>Flavobacteriaceae</taxon>
        <taxon>Pontimicrobium</taxon>
    </lineage>
</organism>
<dbReference type="PROSITE" id="PS51257">
    <property type="entry name" value="PROKAR_LIPOPROTEIN"/>
    <property type="match status" value="1"/>
</dbReference>
<dbReference type="EMBL" id="CP157199">
    <property type="protein sequence ID" value="XBG60966.1"/>
    <property type="molecule type" value="Genomic_DNA"/>
</dbReference>
<gene>
    <name evidence="2" type="ORF">ABGB03_13980</name>
</gene>
<keyword evidence="1" id="KW-0175">Coiled coil</keyword>
<dbReference type="SUPFAM" id="SSF48452">
    <property type="entry name" value="TPR-like"/>
    <property type="match status" value="1"/>
</dbReference>
<dbReference type="AlphaFoldDB" id="A0AAU7BS60"/>
<dbReference type="RefSeq" id="WP_347923192.1">
    <property type="nucleotide sequence ID" value="NZ_CP157199.1"/>
</dbReference>
<evidence type="ECO:0000256" key="1">
    <source>
        <dbReference type="SAM" id="Coils"/>
    </source>
</evidence>
<sequence>MKISFKSKSILLLSAITIAGCSRKKDNFVSRNFHAVATEYNTLYNGYNALEQGRTDLNNDYQDNYWEILPIERMEITDEIVLPGQSTNDNFAKAEEKAVKAIQKHGMNIQGKEKNPQIDEAYLLLGKARYFDQRFVPSMEAFNYILFKYPASDKINQARIWREKTNLRLENDELVITNLKRLLFQEELKGQDLADATSMLAQAYINTKSLDSAITQLEIASNATKSNDERGRYKFIQGQLYNALQKPDSANMAFDKVIELNRKTPRIYMISAQIEKAKNFDFEKGNKLEFLELLTDMEENRENRPFLDKIYYQIAEYHKANQSDTIAVTYYNKSLRTNSADKFLNAMSYQNLGNMSFDDTKYKNAGAYYDSTMLNLKQNSKMFRAIKRKRDNLDDVIFYEDVAVRNDSILQLVNMSSDERLAYFLEYTNKLKEKAEALKAEAESAKLIAQQTSKNNNISNNPRENTGNNTSTFYFYNPVTVAYGKNEFLQNWGDRQLQDNWRWSNKGGGNTTQSNIEEELASTEDSELFKPEFYISKIPVEQKEIDSLAKDRNFAYYQLGLIYKEKFQEYHLAKDKLLGLLNNNPEERLILPSKYNLYKIYEILELNGEAEIAKNDIITNYPDSRYASILLNPDADLGEDESSPENIYETLYKKFENQEYINVIEQCDTYIAKFDGEKIVPKFEFLKAVSKARLYGFESYNEAVNYIALNYPNSPEGKKAEDMIENVMPLLSKSEFQNNDDSKHFKAIYQFVDAKDEEIDEFLKKLNEAITKIDYFELSTSKDMYNENTTFIVVHGLKSIQAANGFREFLKDKKQNISREHFGISSQNYQIVQIHKNLESYLKSL</sequence>
<proteinExistence type="predicted"/>
<dbReference type="InterPro" id="IPR011990">
    <property type="entry name" value="TPR-like_helical_dom_sf"/>
</dbReference>
<evidence type="ECO:0008006" key="3">
    <source>
        <dbReference type="Google" id="ProtNLM"/>
    </source>
</evidence>
<protein>
    <recommendedName>
        <fullName evidence="3">Protein involved in gliding motility SprE</fullName>
    </recommendedName>
</protein>
<reference evidence="2" key="1">
    <citation type="submission" date="2024-05" db="EMBL/GenBank/DDBJ databases">
        <title>Pontimicrobium maritimus sp. nov., isolated form sea water.</title>
        <authorList>
            <person name="Muhammad N."/>
            <person name="Vuong T.Q."/>
            <person name="Han H.L."/>
            <person name="Kim S.-G."/>
        </authorList>
    </citation>
    <scope>NUCLEOTIDE SEQUENCE</scope>
    <source>
        <strain evidence="2">SW4</strain>
    </source>
</reference>
<dbReference type="Gene3D" id="1.25.40.10">
    <property type="entry name" value="Tetratricopeptide repeat domain"/>
    <property type="match status" value="3"/>
</dbReference>
<accession>A0AAU7BS60</accession>
<evidence type="ECO:0000313" key="2">
    <source>
        <dbReference type="EMBL" id="XBG60966.1"/>
    </source>
</evidence>
<feature type="coiled-coil region" evidence="1">
    <location>
        <begin position="428"/>
        <end position="455"/>
    </location>
</feature>
<name>A0AAU7BS60_9FLAO</name>